<dbReference type="Pfam" id="PF08840">
    <property type="entry name" value="BAAT_C"/>
    <property type="match status" value="1"/>
</dbReference>
<dbReference type="InterPro" id="IPR042490">
    <property type="entry name" value="Thio_Ohase/BAAT_N"/>
</dbReference>
<organism evidence="5 6">
    <name type="scientific">Streptomyces clavuligerus</name>
    <dbReference type="NCBI Taxonomy" id="1901"/>
    <lineage>
        <taxon>Bacteria</taxon>
        <taxon>Bacillati</taxon>
        <taxon>Actinomycetota</taxon>
        <taxon>Actinomycetes</taxon>
        <taxon>Kitasatosporales</taxon>
        <taxon>Streptomycetaceae</taxon>
        <taxon>Streptomyces</taxon>
    </lineage>
</organism>
<dbReference type="PROSITE" id="PS51257">
    <property type="entry name" value="PROKAR_LIPOPROTEIN"/>
    <property type="match status" value="1"/>
</dbReference>
<evidence type="ECO:0000313" key="6">
    <source>
        <dbReference type="Proteomes" id="UP000002357"/>
    </source>
</evidence>
<reference evidence="5 6" key="1">
    <citation type="journal article" date="2010" name="Genome Biol. Evol.">
        <title>The sequence of a 1.8-mb bacterial linear plasmid reveals a rich evolutionary reservoir of secondary metabolic pathways.</title>
        <authorList>
            <person name="Medema M.H."/>
            <person name="Trefzer A."/>
            <person name="Kovalchuk A."/>
            <person name="van den Berg M."/>
            <person name="Mueller U."/>
            <person name="Heijne W."/>
            <person name="Wu L."/>
            <person name="Alam M.T."/>
            <person name="Ronning C.M."/>
            <person name="Nierman W.C."/>
            <person name="Bovenberg R.A.L."/>
            <person name="Breitling R."/>
            <person name="Takano E."/>
        </authorList>
    </citation>
    <scope>NUCLEOTIDE SEQUENCE [LARGE SCALE GENOMIC DNA]</scope>
    <source>
        <strain evidence="6">ATCC 27064 / DSM 738 / JCM 4710 / NBRC 13307 / NCIMB 12785 / NRRL 3585 / VKM Ac-602</strain>
    </source>
</reference>
<dbReference type="InterPro" id="IPR029058">
    <property type="entry name" value="AB_hydrolase_fold"/>
</dbReference>
<dbReference type="InterPro" id="IPR006862">
    <property type="entry name" value="Thio_Ohase/aa_AcTrfase"/>
</dbReference>
<dbReference type="GO" id="GO:0006631">
    <property type="term" value="P:fatty acid metabolic process"/>
    <property type="evidence" value="ECO:0007669"/>
    <property type="project" value="TreeGrafter"/>
</dbReference>
<accession>E2Q612</accession>
<protein>
    <submittedName>
        <fullName evidence="5">Palmitoyl-CoA hydrolase</fullName>
        <ecNumber evidence="5">3.1.2.2</ecNumber>
    </submittedName>
</protein>
<dbReference type="SUPFAM" id="SSF53474">
    <property type="entry name" value="alpha/beta-Hydrolases"/>
    <property type="match status" value="1"/>
</dbReference>
<evidence type="ECO:0000259" key="4">
    <source>
        <dbReference type="Pfam" id="PF08840"/>
    </source>
</evidence>
<dbReference type="PIRSF" id="PIRSF016521">
    <property type="entry name" value="Acyl-CoA_hydro"/>
    <property type="match status" value="1"/>
</dbReference>
<feature type="active site" description="Charge relay system" evidence="2">
    <location>
        <position position="368"/>
    </location>
</feature>
<proteinExistence type="inferred from homology"/>
<feature type="active site" description="Charge relay system" evidence="2">
    <location>
        <position position="266"/>
    </location>
</feature>
<evidence type="ECO:0000313" key="5">
    <source>
        <dbReference type="EMBL" id="EFG05172.1"/>
    </source>
</evidence>
<dbReference type="Gene3D" id="3.40.50.1820">
    <property type="entry name" value="alpha/beta hydrolase"/>
    <property type="match status" value="1"/>
</dbReference>
<dbReference type="STRING" id="1901.BB341_27260"/>
<dbReference type="AlphaFoldDB" id="E2Q612"/>
<feature type="domain" description="Acyl-CoA thioester hydrolase/bile acid-CoA amino acid N-acetyltransferase" evidence="3">
    <location>
        <begin position="47"/>
        <end position="167"/>
    </location>
</feature>
<comment type="similarity">
    <text evidence="1">Belongs to the C/M/P thioester hydrolase family.</text>
</comment>
<dbReference type="eggNOG" id="COG1073">
    <property type="taxonomic scope" value="Bacteria"/>
</dbReference>
<dbReference type="GO" id="GO:0006637">
    <property type="term" value="P:acyl-CoA metabolic process"/>
    <property type="evidence" value="ECO:0007669"/>
    <property type="project" value="InterPro"/>
</dbReference>
<dbReference type="PANTHER" id="PTHR10824">
    <property type="entry name" value="ACYL-COENZYME A THIOESTERASE-RELATED"/>
    <property type="match status" value="1"/>
</dbReference>
<dbReference type="GeneID" id="93733185"/>
<name>E2Q612_STRCL</name>
<evidence type="ECO:0000256" key="1">
    <source>
        <dbReference type="ARBA" id="ARBA00006538"/>
    </source>
</evidence>
<dbReference type="PANTHER" id="PTHR10824:SF4">
    <property type="entry name" value="ACYL-COENZYME A THIOESTERASE 1-LIKE"/>
    <property type="match status" value="1"/>
</dbReference>
<dbReference type="Proteomes" id="UP000002357">
    <property type="component" value="Chromosome"/>
</dbReference>
<dbReference type="GO" id="GO:0047617">
    <property type="term" value="F:fatty acyl-CoA hydrolase activity"/>
    <property type="evidence" value="ECO:0007669"/>
    <property type="project" value="TreeGrafter"/>
</dbReference>
<sequence>MKRTRITGLPGTVVLALLVTACSGGSPSERADRPAVITVDRESALVDEAVTIRVSGLRAGEKVTVTAETDDAGGVTWTGRATFTADRTGAVDPARAKPSAGTYRAADAMGLFWSMEPEQGSAAASVFVSDVLQRPVDTVRVTARAEGRPDAHRDLARRWTAEGVESRVLRLTDDKVAGRLFLPPDGRARRAPVLVFGGSEGGVGGIGAAALLASRGHAALALCYFGCPGLPDTLKEVPLEYFATAARTLGRLSGDGQERMAVMGTSRGSEAAQHLAQNHPELIRDAVVYGPGDRYHQGFPDGTRPAWTLRDRPVRPGPIALDRVRGTVLAIAGGEDALWDAAEMSAAIARRSGESGRHRALIYPEAGHAVGSYPYVPAGTEVVHPVDKVSFSLGGTRAADAHARADAWPQVLSLIGR</sequence>
<dbReference type="InterPro" id="IPR014940">
    <property type="entry name" value="BAAT_C"/>
</dbReference>
<keyword evidence="5" id="KW-0378">Hydrolase</keyword>
<dbReference type="OrthoDB" id="4819815at2"/>
<gene>
    <name evidence="5" type="ORF">SCLAV_0096</name>
</gene>
<dbReference type="InterPro" id="IPR016662">
    <property type="entry name" value="Acyl-CoA_thioEstase_long-chain"/>
</dbReference>
<dbReference type="EMBL" id="CM000913">
    <property type="protein sequence ID" value="EFG05172.1"/>
    <property type="molecule type" value="Genomic_DNA"/>
</dbReference>
<feature type="active site" description="Charge relay system" evidence="2">
    <location>
        <position position="336"/>
    </location>
</feature>
<dbReference type="EC" id="3.1.2.2" evidence="5"/>
<dbReference type="Pfam" id="PF04775">
    <property type="entry name" value="Bile_Hydr_Trans"/>
    <property type="match status" value="1"/>
</dbReference>
<keyword evidence="6" id="KW-1185">Reference proteome</keyword>
<evidence type="ECO:0000256" key="2">
    <source>
        <dbReference type="PIRSR" id="PIRSR016521-1"/>
    </source>
</evidence>
<evidence type="ECO:0000259" key="3">
    <source>
        <dbReference type="Pfam" id="PF04775"/>
    </source>
</evidence>
<dbReference type="KEGG" id="sclf:BB341_27260"/>
<dbReference type="RefSeq" id="WP_003959259.1">
    <property type="nucleotide sequence ID" value="NZ_CM000913.1"/>
</dbReference>
<feature type="domain" description="BAAT/Acyl-CoA thioester hydrolase C-terminal" evidence="4">
    <location>
        <begin position="318"/>
        <end position="413"/>
    </location>
</feature>
<dbReference type="Gene3D" id="2.60.40.2240">
    <property type="entry name" value="Acyl-CoA thioester hydrolase/BAAT N-terminal domain"/>
    <property type="match status" value="1"/>
</dbReference>